<keyword evidence="2 5" id="KW-0378">Hydrolase</keyword>
<dbReference type="OrthoDB" id="193716at2759"/>
<dbReference type="Gene3D" id="3.40.50.300">
    <property type="entry name" value="P-loop containing nucleotide triphosphate hydrolases"/>
    <property type="match status" value="2"/>
</dbReference>
<dbReference type="Pfam" id="PF00271">
    <property type="entry name" value="Helicase_C"/>
    <property type="match status" value="1"/>
</dbReference>
<proteinExistence type="inferred from homology"/>
<sequence>MTPVQHKVLTEMKTLTDDCLVQAKTGTGKTIAFLLPALQTLLKNSNLPKGQVGVLVLSPTRELALQIAKECDQLTASLNKPIECHTAFGGTQRATALKKFNSGSPSVLVATPGRLKDYLSDPAIQSRFSNMQCLILDEADTMLERGFLADVKRILETLPPKSSGWQGMCFSATVPDKIQDVIHNILRTPYAQISTVDKNEAPTAVNVPQFSLIVPSITKQLPTLLALVNEEYKEDPENFKVIVFNSTANGAALLYHAFRNLIPGLKTWQIQSRMNQNARTLTTEEFKEAKTGILFASDVVGRGMDFPNVSHVIQVGVPMSSEQYIHRVGRTARAGNSGRAIILLTQDESSFVQYNRTFPIKPYPVKISAEATALEPAIEQQMAKVDPDVKRKAYQAFLGFNKDNLRQHKGNKEAIVQIANDFAFAMGCDEIPMVEKRIVGKMGLKGVKGLNIGTDPGAGQGSHAKGRGGGEGRMQNQNSNAGNGLLNTGARPGASGGASAAADMRGVDSSRGFHSGAPTGRGGRGGRGAGGRGRGRGGKRPLAPSAGSSTTDLASKRRAE</sequence>
<keyword evidence="10" id="KW-1185">Reference proteome</keyword>
<dbReference type="EMBL" id="ML977139">
    <property type="protein sequence ID" value="KAF1991549.1"/>
    <property type="molecule type" value="Genomic_DNA"/>
</dbReference>
<evidence type="ECO:0000256" key="4">
    <source>
        <dbReference type="ARBA" id="ARBA00022884"/>
    </source>
</evidence>
<organism evidence="9 10">
    <name type="scientific">Aulographum hederae CBS 113979</name>
    <dbReference type="NCBI Taxonomy" id="1176131"/>
    <lineage>
        <taxon>Eukaryota</taxon>
        <taxon>Fungi</taxon>
        <taxon>Dikarya</taxon>
        <taxon>Ascomycota</taxon>
        <taxon>Pezizomycotina</taxon>
        <taxon>Dothideomycetes</taxon>
        <taxon>Pleosporomycetidae</taxon>
        <taxon>Aulographales</taxon>
        <taxon>Aulographaceae</taxon>
    </lineage>
</organism>
<dbReference type="InterPro" id="IPR014001">
    <property type="entry name" value="Helicase_ATP-bd"/>
</dbReference>
<feature type="domain" description="Helicase C-terminal" evidence="8">
    <location>
        <begin position="220"/>
        <end position="386"/>
    </location>
</feature>
<evidence type="ECO:0000259" key="8">
    <source>
        <dbReference type="PROSITE" id="PS51194"/>
    </source>
</evidence>
<name>A0A6G1HEV2_9PEZI</name>
<evidence type="ECO:0000256" key="3">
    <source>
        <dbReference type="ARBA" id="ARBA00022840"/>
    </source>
</evidence>
<dbReference type="GO" id="GO:0005524">
    <property type="term" value="F:ATP binding"/>
    <property type="evidence" value="ECO:0007669"/>
    <property type="project" value="UniProtKB-UniRule"/>
</dbReference>
<feature type="domain" description="Helicase ATP-binding" evidence="7">
    <location>
        <begin position="10"/>
        <end position="192"/>
    </location>
</feature>
<comment type="catalytic activity">
    <reaction evidence="5">
        <text>ATP + H2O = ADP + phosphate + H(+)</text>
        <dbReference type="Rhea" id="RHEA:13065"/>
        <dbReference type="ChEBI" id="CHEBI:15377"/>
        <dbReference type="ChEBI" id="CHEBI:15378"/>
        <dbReference type="ChEBI" id="CHEBI:30616"/>
        <dbReference type="ChEBI" id="CHEBI:43474"/>
        <dbReference type="ChEBI" id="CHEBI:456216"/>
        <dbReference type="EC" id="3.6.4.13"/>
    </reaction>
</comment>
<dbReference type="InterPro" id="IPR001650">
    <property type="entry name" value="Helicase_C-like"/>
</dbReference>
<keyword evidence="1 5" id="KW-0547">Nucleotide-binding</keyword>
<evidence type="ECO:0000313" key="10">
    <source>
        <dbReference type="Proteomes" id="UP000800041"/>
    </source>
</evidence>
<dbReference type="EC" id="3.6.4.13" evidence="5"/>
<dbReference type="Proteomes" id="UP000800041">
    <property type="component" value="Unassembled WGS sequence"/>
</dbReference>
<evidence type="ECO:0000256" key="5">
    <source>
        <dbReference type="RuleBase" id="RU365068"/>
    </source>
</evidence>
<keyword evidence="3 5" id="KW-0067">ATP-binding</keyword>
<dbReference type="Pfam" id="PF00270">
    <property type="entry name" value="DEAD"/>
    <property type="match status" value="1"/>
</dbReference>
<comment type="function">
    <text evidence="5">RNA helicase.</text>
</comment>
<dbReference type="InterPro" id="IPR027417">
    <property type="entry name" value="P-loop_NTPase"/>
</dbReference>
<evidence type="ECO:0000313" key="9">
    <source>
        <dbReference type="EMBL" id="KAF1991549.1"/>
    </source>
</evidence>
<feature type="compositionally biased region" description="Gly residues" evidence="6">
    <location>
        <begin position="519"/>
        <end position="532"/>
    </location>
</feature>
<protein>
    <recommendedName>
        <fullName evidence="5">ATP-dependent RNA helicase</fullName>
        <ecNumber evidence="5">3.6.4.13</ecNumber>
    </recommendedName>
</protein>
<feature type="region of interest" description="Disordered" evidence="6">
    <location>
        <begin position="451"/>
        <end position="560"/>
    </location>
</feature>
<evidence type="ECO:0000256" key="6">
    <source>
        <dbReference type="SAM" id="MobiDB-lite"/>
    </source>
</evidence>
<gene>
    <name evidence="9" type="ORF">K402DRAFT_127712</name>
</gene>
<dbReference type="PROSITE" id="PS51192">
    <property type="entry name" value="HELICASE_ATP_BIND_1"/>
    <property type="match status" value="1"/>
</dbReference>
<dbReference type="CDD" id="cd18787">
    <property type="entry name" value="SF2_C_DEAD"/>
    <property type="match status" value="1"/>
</dbReference>
<dbReference type="SMART" id="SM00487">
    <property type="entry name" value="DEXDc"/>
    <property type="match status" value="1"/>
</dbReference>
<dbReference type="GO" id="GO:0003723">
    <property type="term" value="F:RNA binding"/>
    <property type="evidence" value="ECO:0007669"/>
    <property type="project" value="UniProtKB-UniRule"/>
</dbReference>
<dbReference type="PROSITE" id="PS51194">
    <property type="entry name" value="HELICASE_CTER"/>
    <property type="match status" value="1"/>
</dbReference>
<comment type="domain">
    <text evidence="5">The Q motif is unique to and characteristic of the DEAD box family of RNA helicases and controls ATP binding and hydrolysis.</text>
</comment>
<dbReference type="SMART" id="SM00490">
    <property type="entry name" value="HELICc"/>
    <property type="match status" value="1"/>
</dbReference>
<comment type="similarity">
    <text evidence="5">Belongs to the DEAD box helicase family.</text>
</comment>
<feature type="compositionally biased region" description="Polar residues" evidence="6">
    <location>
        <begin position="474"/>
        <end position="486"/>
    </location>
</feature>
<dbReference type="SUPFAM" id="SSF52540">
    <property type="entry name" value="P-loop containing nucleoside triphosphate hydrolases"/>
    <property type="match status" value="1"/>
</dbReference>
<evidence type="ECO:0000256" key="1">
    <source>
        <dbReference type="ARBA" id="ARBA00022741"/>
    </source>
</evidence>
<evidence type="ECO:0000256" key="2">
    <source>
        <dbReference type="ARBA" id="ARBA00022801"/>
    </source>
</evidence>
<dbReference type="InterPro" id="IPR011545">
    <property type="entry name" value="DEAD/DEAH_box_helicase_dom"/>
</dbReference>
<dbReference type="AlphaFoldDB" id="A0A6G1HEV2"/>
<feature type="compositionally biased region" description="Low complexity" evidence="6">
    <location>
        <begin position="489"/>
        <end position="502"/>
    </location>
</feature>
<evidence type="ECO:0000259" key="7">
    <source>
        <dbReference type="PROSITE" id="PS51192"/>
    </source>
</evidence>
<dbReference type="GO" id="GO:0016787">
    <property type="term" value="F:hydrolase activity"/>
    <property type="evidence" value="ECO:0007669"/>
    <property type="project" value="UniProtKB-KW"/>
</dbReference>
<keyword evidence="4 5" id="KW-0694">RNA-binding</keyword>
<reference evidence="9" key="1">
    <citation type="journal article" date="2020" name="Stud. Mycol.">
        <title>101 Dothideomycetes genomes: a test case for predicting lifestyles and emergence of pathogens.</title>
        <authorList>
            <person name="Haridas S."/>
            <person name="Albert R."/>
            <person name="Binder M."/>
            <person name="Bloem J."/>
            <person name="Labutti K."/>
            <person name="Salamov A."/>
            <person name="Andreopoulos B."/>
            <person name="Baker S."/>
            <person name="Barry K."/>
            <person name="Bills G."/>
            <person name="Bluhm B."/>
            <person name="Cannon C."/>
            <person name="Castanera R."/>
            <person name="Culley D."/>
            <person name="Daum C."/>
            <person name="Ezra D."/>
            <person name="Gonzalez J."/>
            <person name="Henrissat B."/>
            <person name="Kuo A."/>
            <person name="Liang C."/>
            <person name="Lipzen A."/>
            <person name="Lutzoni F."/>
            <person name="Magnuson J."/>
            <person name="Mondo S."/>
            <person name="Nolan M."/>
            <person name="Ohm R."/>
            <person name="Pangilinan J."/>
            <person name="Park H.-J."/>
            <person name="Ramirez L."/>
            <person name="Alfaro M."/>
            <person name="Sun H."/>
            <person name="Tritt A."/>
            <person name="Yoshinaga Y."/>
            <person name="Zwiers L.-H."/>
            <person name="Turgeon B."/>
            <person name="Goodwin S."/>
            <person name="Spatafora J."/>
            <person name="Crous P."/>
            <person name="Grigoriev I."/>
        </authorList>
    </citation>
    <scope>NUCLEOTIDE SEQUENCE</scope>
    <source>
        <strain evidence="9">CBS 113979</strain>
    </source>
</reference>
<dbReference type="PANTHER" id="PTHR24031">
    <property type="entry name" value="RNA HELICASE"/>
    <property type="match status" value="1"/>
</dbReference>
<accession>A0A6G1HEV2</accession>
<keyword evidence="5" id="KW-0347">Helicase</keyword>
<dbReference type="GO" id="GO:0003724">
    <property type="term" value="F:RNA helicase activity"/>
    <property type="evidence" value="ECO:0007669"/>
    <property type="project" value="UniProtKB-EC"/>
</dbReference>